<dbReference type="InterPro" id="IPR050054">
    <property type="entry name" value="UPRTase/APRTase"/>
</dbReference>
<dbReference type="InterPro" id="IPR000836">
    <property type="entry name" value="PRTase_dom"/>
</dbReference>
<dbReference type="GO" id="GO:0016208">
    <property type="term" value="F:AMP binding"/>
    <property type="evidence" value="ECO:0007669"/>
    <property type="project" value="TreeGrafter"/>
</dbReference>
<dbReference type="GO" id="GO:0006166">
    <property type="term" value="P:purine ribonucleoside salvage"/>
    <property type="evidence" value="ECO:0007669"/>
    <property type="project" value="UniProtKB-KW"/>
</dbReference>
<feature type="domain" description="Phosphoribosyltransferase" evidence="12">
    <location>
        <begin position="258"/>
        <end position="374"/>
    </location>
</feature>
<protein>
    <recommendedName>
        <fullName evidence="7">adenine phosphoribosyltransferase</fullName>
        <ecNumber evidence="7">2.4.2.7</ecNumber>
    </recommendedName>
</protein>
<comment type="catalytic activity">
    <reaction evidence="1">
        <text>AMP + diphosphate = 5-phospho-alpha-D-ribose 1-diphosphate + adenine</text>
        <dbReference type="Rhea" id="RHEA:16609"/>
        <dbReference type="ChEBI" id="CHEBI:16708"/>
        <dbReference type="ChEBI" id="CHEBI:33019"/>
        <dbReference type="ChEBI" id="CHEBI:58017"/>
        <dbReference type="ChEBI" id="CHEBI:456215"/>
        <dbReference type="EC" id="2.4.2.7"/>
    </reaction>
</comment>
<dbReference type="Gene3D" id="3.90.950.10">
    <property type="match status" value="1"/>
</dbReference>
<dbReference type="EMBL" id="MK500451">
    <property type="protein sequence ID" value="QBK89990.1"/>
    <property type="molecule type" value="Genomic_DNA"/>
</dbReference>
<dbReference type="GO" id="GO:0044209">
    <property type="term" value="P:AMP salvage"/>
    <property type="evidence" value="ECO:0007669"/>
    <property type="project" value="UniProtKB-UniPathway"/>
</dbReference>
<evidence type="ECO:0000256" key="1">
    <source>
        <dbReference type="ARBA" id="ARBA00000868"/>
    </source>
</evidence>
<dbReference type="FunFam" id="3.40.50.2020:FF:000004">
    <property type="entry name" value="Adenine phosphoribosyltransferase"/>
    <property type="match status" value="1"/>
</dbReference>
<evidence type="ECO:0000256" key="9">
    <source>
        <dbReference type="ARBA" id="ARBA00022676"/>
    </source>
</evidence>
<dbReference type="Pfam" id="PF00156">
    <property type="entry name" value="Pribosyltran"/>
    <property type="match status" value="1"/>
</dbReference>
<evidence type="ECO:0000256" key="10">
    <source>
        <dbReference type="ARBA" id="ARBA00022679"/>
    </source>
</evidence>
<keyword evidence="9" id="KW-0328">Glycosyltransferase</keyword>
<evidence type="ECO:0000259" key="12">
    <source>
        <dbReference type="Pfam" id="PF00156"/>
    </source>
</evidence>
<dbReference type="UniPathway" id="UPA00588">
    <property type="reaction ID" value="UER00646"/>
</dbReference>
<keyword evidence="10 13" id="KW-0808">Transferase</keyword>
<evidence type="ECO:0000256" key="6">
    <source>
        <dbReference type="ARBA" id="ARBA00011738"/>
    </source>
</evidence>
<dbReference type="EC" id="2.4.2.7" evidence="7"/>
<comment type="subunit">
    <text evidence="6">Homodimer.</text>
</comment>
<dbReference type="Gene3D" id="3.40.50.2020">
    <property type="match status" value="1"/>
</dbReference>
<dbReference type="InterPro" id="IPR005764">
    <property type="entry name" value="Ade_phspho_trans"/>
</dbReference>
<evidence type="ECO:0000256" key="2">
    <source>
        <dbReference type="ARBA" id="ARBA00003968"/>
    </source>
</evidence>
<dbReference type="GO" id="GO:0002055">
    <property type="term" value="F:adenine binding"/>
    <property type="evidence" value="ECO:0007669"/>
    <property type="project" value="TreeGrafter"/>
</dbReference>
<dbReference type="PANTHER" id="PTHR32315:SF3">
    <property type="entry name" value="ADENINE PHOSPHORIBOSYLTRANSFERASE"/>
    <property type="match status" value="1"/>
</dbReference>
<evidence type="ECO:0000256" key="11">
    <source>
        <dbReference type="ARBA" id="ARBA00022726"/>
    </source>
</evidence>
<proteinExistence type="inferred from homology"/>
<evidence type="ECO:0000256" key="7">
    <source>
        <dbReference type="ARBA" id="ARBA00011893"/>
    </source>
</evidence>
<evidence type="ECO:0000256" key="5">
    <source>
        <dbReference type="ARBA" id="ARBA00008391"/>
    </source>
</evidence>
<evidence type="ECO:0000256" key="3">
    <source>
        <dbReference type="ARBA" id="ARBA00004496"/>
    </source>
</evidence>
<accession>A0A481Z5R8</accession>
<dbReference type="SUPFAM" id="SSF53271">
    <property type="entry name" value="PRTase-like"/>
    <property type="match status" value="1"/>
</dbReference>
<organism evidence="13">
    <name type="scientific">Pithovirus LCPAC101</name>
    <dbReference type="NCBI Taxonomy" id="2506586"/>
    <lineage>
        <taxon>Viruses</taxon>
        <taxon>Pithoviruses</taxon>
    </lineage>
</organism>
<dbReference type="HAMAP" id="MF_00004">
    <property type="entry name" value="Aden_phosphoribosyltr"/>
    <property type="match status" value="1"/>
</dbReference>
<keyword evidence="11" id="KW-0660">Purine salvage</keyword>
<dbReference type="GO" id="GO:0003999">
    <property type="term" value="F:adenine phosphoribosyltransferase activity"/>
    <property type="evidence" value="ECO:0007669"/>
    <property type="project" value="UniProtKB-EC"/>
</dbReference>
<evidence type="ECO:0000256" key="8">
    <source>
        <dbReference type="ARBA" id="ARBA00022490"/>
    </source>
</evidence>
<name>A0A481Z5R8_9VIRU</name>
<evidence type="ECO:0000256" key="4">
    <source>
        <dbReference type="ARBA" id="ARBA00004659"/>
    </source>
</evidence>
<dbReference type="NCBIfam" id="NF002636">
    <property type="entry name" value="PRK02304.1-5"/>
    <property type="match status" value="1"/>
</dbReference>
<dbReference type="CDD" id="cd06223">
    <property type="entry name" value="PRTases_typeI"/>
    <property type="match status" value="1"/>
</dbReference>
<keyword evidence="8" id="KW-0963">Cytoplasm</keyword>
<dbReference type="PANTHER" id="PTHR32315">
    <property type="entry name" value="ADENINE PHOSPHORIBOSYLTRANSFERASE"/>
    <property type="match status" value="1"/>
</dbReference>
<dbReference type="InterPro" id="IPR029057">
    <property type="entry name" value="PRTase-like"/>
</dbReference>
<reference evidence="13" key="1">
    <citation type="journal article" date="2019" name="MBio">
        <title>Virus Genomes from Deep Sea Sediments Expand the Ocean Megavirome and Support Independent Origins of Viral Gigantism.</title>
        <authorList>
            <person name="Backstrom D."/>
            <person name="Yutin N."/>
            <person name="Jorgensen S.L."/>
            <person name="Dharamshi J."/>
            <person name="Homa F."/>
            <person name="Zaremba-Niedwiedzka K."/>
            <person name="Spang A."/>
            <person name="Wolf Y.I."/>
            <person name="Koonin E.V."/>
            <person name="Ettema T.J."/>
        </authorList>
    </citation>
    <scope>NUCLEOTIDE SEQUENCE</scope>
</reference>
<comment type="function">
    <text evidence="2">Catalyzes a salvage reaction resulting in the formation of AMP, that is energically less costly than de novo synthesis.</text>
</comment>
<dbReference type="GO" id="GO:0006168">
    <property type="term" value="P:adenine salvage"/>
    <property type="evidence" value="ECO:0007669"/>
    <property type="project" value="InterPro"/>
</dbReference>
<gene>
    <name evidence="13" type="ORF">LCPAC101_02730</name>
</gene>
<comment type="subcellular location">
    <subcellularLocation>
        <location evidence="3">Cytoplasm</location>
    </subcellularLocation>
</comment>
<comment type="similarity">
    <text evidence="5">Belongs to the purine/pyrimidine phosphoribosyltransferase family.</text>
</comment>
<comment type="pathway">
    <text evidence="4">Purine metabolism; AMP biosynthesis via salvage pathway; AMP from adenine: step 1/1.</text>
</comment>
<dbReference type="InterPro" id="IPR029001">
    <property type="entry name" value="ITPase-like_fam"/>
</dbReference>
<sequence length="394" mass="44185">MSFVVALSSKSELKTSAVREALTKYAENINKKLVIICVSTKDAPIPVQPVNTGNKCAKLRNEYMKKELGNTEYDMLISIENSIGTMGFYNLENASDDDNSEDEEEDIKDACNIIIEDKKGDIFSSQSMVMDYECVIVSKKYYDMAKKKTSEDYKYLKDGLSVTVGSLIHKEFSDIPANNWMKDELFGGMDRKEQINEIISEMLEGIDEYNKDINKLKDAIIKVPDFPEPGVLFQDLSDILNNKKLTKMMLQYLIHLLNENIDKTKHNFFDDNIVIMGLDARGFIYGMALATKLKYGFIMARKAGKLPGKTVKQEYGTEYSKACIEVMPHLINKDTKVIVVDDLVATGGSLDAAVKLTKKCGGQVIACVTILQVDSLVEQARKKLGDIPLLVLIK</sequence>
<evidence type="ECO:0000313" key="13">
    <source>
        <dbReference type="EMBL" id="QBK89990.1"/>
    </source>
</evidence>